<name>A0A0J5FUL9_9GAMM</name>
<dbReference type="Proteomes" id="UP000036277">
    <property type="component" value="Unassembled WGS sequence"/>
</dbReference>
<evidence type="ECO:0000256" key="2">
    <source>
        <dbReference type="ARBA" id="ARBA00023015"/>
    </source>
</evidence>
<dbReference type="InterPro" id="IPR036388">
    <property type="entry name" value="WH-like_DNA-bd_sf"/>
</dbReference>
<comment type="similarity">
    <text evidence="1">Belongs to the LysR transcriptional regulatory family.</text>
</comment>
<evidence type="ECO:0000256" key="4">
    <source>
        <dbReference type="ARBA" id="ARBA00023163"/>
    </source>
</evidence>
<gene>
    <name evidence="6" type="ORF">AB204_08040</name>
</gene>
<dbReference type="STRING" id="880157.AB204_08040"/>
<sequence>MDRLTSMAVFVKAAELGSFAATSEALNMSAQMVSKHIAWLESRLGVTLLNRTTRRQHLTDIGQRYYAQCQLILAEVETADSLVHDLKSTPSGILKVNAPVTFGSTSLTPFITDYLARYTDTEIELTLSDRIVDPIQEGYEVTIRIGELEDSSLIAHRLRPYQLITCASPDYLNRVGTPDSPSELSMHSCLIYGIWTALMACRWIFIKEGKEEEVKPQGRFRSNDWKALLHAAIEGYGIILGPRDILQSEINNGRLIQILTDYQTPARPMHVLTPSTQRPIAKIRCFIEALKERFGQY</sequence>
<keyword evidence="4" id="KW-0804">Transcription</keyword>
<dbReference type="Gene3D" id="3.40.190.290">
    <property type="match status" value="1"/>
</dbReference>
<evidence type="ECO:0000259" key="5">
    <source>
        <dbReference type="PROSITE" id="PS50931"/>
    </source>
</evidence>
<dbReference type="AlphaFoldDB" id="A0A0J5FUL9"/>
<evidence type="ECO:0000256" key="1">
    <source>
        <dbReference type="ARBA" id="ARBA00009437"/>
    </source>
</evidence>
<dbReference type="Gene3D" id="1.10.10.10">
    <property type="entry name" value="Winged helix-like DNA-binding domain superfamily/Winged helix DNA-binding domain"/>
    <property type="match status" value="1"/>
</dbReference>
<dbReference type="InterPro" id="IPR005119">
    <property type="entry name" value="LysR_subst-bd"/>
</dbReference>
<feature type="domain" description="HTH lysR-type" evidence="5">
    <location>
        <begin position="1"/>
        <end position="59"/>
    </location>
</feature>
<dbReference type="SUPFAM" id="SSF46785">
    <property type="entry name" value="Winged helix' DNA-binding domain"/>
    <property type="match status" value="1"/>
</dbReference>
<accession>A0A0J5FUL9</accession>
<dbReference type="OrthoDB" id="9815676at2"/>
<evidence type="ECO:0000313" key="6">
    <source>
        <dbReference type="EMBL" id="KMJ45617.1"/>
    </source>
</evidence>
<evidence type="ECO:0000256" key="3">
    <source>
        <dbReference type="ARBA" id="ARBA00023125"/>
    </source>
</evidence>
<reference evidence="6 7" key="1">
    <citation type="submission" date="2015-06" db="EMBL/GenBank/DDBJ databases">
        <title>Draft Whole-Genome Sequence of the Entomopathogenic Bacterium Xenorhabdus khoisanae.</title>
        <authorList>
            <person name="Naidoo S."/>
            <person name="Featherston J."/>
            <person name="Gray V.M."/>
        </authorList>
    </citation>
    <scope>NUCLEOTIDE SEQUENCE [LARGE SCALE GENOMIC DNA]</scope>
    <source>
        <strain evidence="6 7">MCB</strain>
    </source>
</reference>
<dbReference type="InterPro" id="IPR000847">
    <property type="entry name" value="LysR_HTH_N"/>
</dbReference>
<protein>
    <submittedName>
        <fullName evidence="6">LysR family transcriptional regulator</fullName>
    </submittedName>
</protein>
<dbReference type="FunFam" id="1.10.10.10:FF:000001">
    <property type="entry name" value="LysR family transcriptional regulator"/>
    <property type="match status" value="1"/>
</dbReference>
<dbReference type="Pfam" id="PF03466">
    <property type="entry name" value="LysR_substrate"/>
    <property type="match status" value="1"/>
</dbReference>
<dbReference type="GO" id="GO:0006351">
    <property type="term" value="P:DNA-templated transcription"/>
    <property type="evidence" value="ECO:0007669"/>
    <property type="project" value="TreeGrafter"/>
</dbReference>
<dbReference type="PROSITE" id="PS50931">
    <property type="entry name" value="HTH_LYSR"/>
    <property type="match status" value="1"/>
</dbReference>
<dbReference type="InterPro" id="IPR058163">
    <property type="entry name" value="LysR-type_TF_proteobact-type"/>
</dbReference>
<dbReference type="InterPro" id="IPR036390">
    <property type="entry name" value="WH_DNA-bd_sf"/>
</dbReference>
<comment type="caution">
    <text evidence="6">The sequence shown here is derived from an EMBL/GenBank/DDBJ whole genome shotgun (WGS) entry which is preliminary data.</text>
</comment>
<dbReference type="GO" id="GO:0043565">
    <property type="term" value="F:sequence-specific DNA binding"/>
    <property type="evidence" value="ECO:0007669"/>
    <property type="project" value="TreeGrafter"/>
</dbReference>
<keyword evidence="2" id="KW-0805">Transcription regulation</keyword>
<dbReference type="PANTHER" id="PTHR30537:SF5">
    <property type="entry name" value="HTH-TYPE TRANSCRIPTIONAL ACTIVATOR TTDR-RELATED"/>
    <property type="match status" value="1"/>
</dbReference>
<keyword evidence="7" id="KW-1185">Reference proteome</keyword>
<dbReference type="RefSeq" id="WP_047962862.1">
    <property type="nucleotide sequence ID" value="NZ_CAWMBG010000045.1"/>
</dbReference>
<dbReference type="SUPFAM" id="SSF53850">
    <property type="entry name" value="Periplasmic binding protein-like II"/>
    <property type="match status" value="1"/>
</dbReference>
<proteinExistence type="inferred from homology"/>
<dbReference type="GO" id="GO:0003700">
    <property type="term" value="F:DNA-binding transcription factor activity"/>
    <property type="evidence" value="ECO:0007669"/>
    <property type="project" value="InterPro"/>
</dbReference>
<keyword evidence="3" id="KW-0238">DNA-binding</keyword>
<dbReference type="PATRIC" id="fig|880157.4.peg.1698"/>
<organism evidence="6 7">
    <name type="scientific">Xenorhabdus khoisanae</name>
    <dbReference type="NCBI Taxonomy" id="880157"/>
    <lineage>
        <taxon>Bacteria</taxon>
        <taxon>Pseudomonadati</taxon>
        <taxon>Pseudomonadota</taxon>
        <taxon>Gammaproteobacteria</taxon>
        <taxon>Enterobacterales</taxon>
        <taxon>Morganellaceae</taxon>
        <taxon>Xenorhabdus</taxon>
    </lineage>
</organism>
<evidence type="ECO:0000313" key="7">
    <source>
        <dbReference type="Proteomes" id="UP000036277"/>
    </source>
</evidence>
<dbReference type="EMBL" id="LFCV01000045">
    <property type="protein sequence ID" value="KMJ45617.1"/>
    <property type="molecule type" value="Genomic_DNA"/>
</dbReference>
<dbReference type="PANTHER" id="PTHR30537">
    <property type="entry name" value="HTH-TYPE TRANSCRIPTIONAL REGULATOR"/>
    <property type="match status" value="1"/>
</dbReference>
<dbReference type="Pfam" id="PF00126">
    <property type="entry name" value="HTH_1"/>
    <property type="match status" value="1"/>
</dbReference>